<proteinExistence type="predicted"/>
<reference evidence="3 4" key="1">
    <citation type="submission" date="2016-08" db="EMBL/GenBank/DDBJ databases">
        <title>A Parts List for Fungal Cellulosomes Revealed by Comparative Genomics.</title>
        <authorList>
            <consortium name="DOE Joint Genome Institute"/>
            <person name="Haitjema C.H."/>
            <person name="Gilmore S.P."/>
            <person name="Henske J.K."/>
            <person name="Solomon K.V."/>
            <person name="De Groot R."/>
            <person name="Kuo A."/>
            <person name="Mondo S.J."/>
            <person name="Salamov A.A."/>
            <person name="Labutti K."/>
            <person name="Zhao Z."/>
            <person name="Chiniquy J."/>
            <person name="Barry K."/>
            <person name="Brewer H.M."/>
            <person name="Purvine S.O."/>
            <person name="Wright A.T."/>
            <person name="Boxma B."/>
            <person name="Van Alen T."/>
            <person name="Hackstein J.H."/>
            <person name="Baker S.E."/>
            <person name="Grigoriev I.V."/>
            <person name="O'Malley M.A."/>
        </authorList>
    </citation>
    <scope>NUCLEOTIDE SEQUENCE [LARGE SCALE GENOMIC DNA]</scope>
    <source>
        <strain evidence="3 4">S4</strain>
    </source>
</reference>
<dbReference type="STRING" id="1754192.A0A1Y1X3S9"/>
<accession>A0A1Y1X3S9</accession>
<feature type="chain" id="PRO_5012259990" description="Coth-domain-containing protein" evidence="2">
    <location>
        <begin position="20"/>
        <end position="702"/>
    </location>
</feature>
<dbReference type="EMBL" id="MCFG01000159">
    <property type="protein sequence ID" value="ORX79964.1"/>
    <property type="molecule type" value="Genomic_DNA"/>
</dbReference>
<evidence type="ECO:0000313" key="4">
    <source>
        <dbReference type="Proteomes" id="UP000193944"/>
    </source>
</evidence>
<name>A0A1Y1X3S9_9FUNG</name>
<keyword evidence="2" id="KW-0732">Signal</keyword>
<protein>
    <recommendedName>
        <fullName evidence="5">Coth-domain-containing protein</fullName>
    </recommendedName>
</protein>
<evidence type="ECO:0000256" key="1">
    <source>
        <dbReference type="SAM" id="MobiDB-lite"/>
    </source>
</evidence>
<evidence type="ECO:0000313" key="3">
    <source>
        <dbReference type="EMBL" id="ORX79964.1"/>
    </source>
</evidence>
<gene>
    <name evidence="3" type="ORF">BCR32DRAFT_294116</name>
</gene>
<feature type="region of interest" description="Disordered" evidence="1">
    <location>
        <begin position="611"/>
        <end position="653"/>
    </location>
</feature>
<keyword evidence="4" id="KW-1185">Reference proteome</keyword>
<evidence type="ECO:0000256" key="2">
    <source>
        <dbReference type="SAM" id="SignalP"/>
    </source>
</evidence>
<comment type="caution">
    <text evidence="3">The sequence shown here is derived from an EMBL/GenBank/DDBJ whole genome shotgun (WGS) entry which is preliminary data.</text>
</comment>
<feature type="signal peptide" evidence="2">
    <location>
        <begin position="1"/>
        <end position="19"/>
    </location>
</feature>
<dbReference type="InterPro" id="IPR014867">
    <property type="entry name" value="Spore_coat_CotH_CotH2/3/7"/>
</dbReference>
<sequence length="702" mass="79549">MKLQTFSLALSSLVALANAATWQFNVVSIAGTAFDMGIKYENKVTKMTSEIYPLYTTKIESGASKTYKYVLIDKSGKVVQEESFERTYQNSVSSTNEVYNRKPKNVKVPSLPKAFKPLYSDGTEEFVDYPNNQIYTLYAKCDEAPYTDIKHNPFLPGTTVKNEQAANCTLNLITPNEVFVRDSTVQLVGFNSRLFKKLSFKFKLDKKLFGRKTLKVRALASDPTLLRDKLSAELFRSVGVPSYSGTYVRVMINEDVWGLYSIVDTIGGKWIAANIHGDDEARVGYNYKMYSSVPNGPYASLRYLGENPDKYEYSGSYEADEVDKDDTVAKDKFYRLAQFTKMFENWVKTYGNDQSQAAVDALKKFFDLESLLRQMVIESLTLAYDNFWAQLGNYAVYYNPEKNKYQIIPYDFDGTFYGSNESPFYKSDYLTDCISWADKTLPDKYFVNNILKHDLIKKRYNLLMDKILKTVFNVKAISGFIDGVSDLIRDDIEWNFNLIDQLDSNIPGHVNHFTLKNFEDNINYKRVDYNAKLNYNDAHYGLKQWVKVRGGNCSKYVSSVIGENETAVEEPIVDQPNIQQPAIEKPVTITATTTTTTVKPKPTITKIVTTTQKPKPKPTTTKVVVATQPPKPKPTTSKVVVATQPPKPKPTTSKVVVTTQKPKVTTTTTNKKVTTTTVNKNKKTIVKVITVKKVVTIKKKKN</sequence>
<dbReference type="PANTHER" id="PTHR40050:SF1">
    <property type="entry name" value="INNER SPORE COAT PROTEIN H"/>
    <property type="match status" value="1"/>
</dbReference>
<evidence type="ECO:0008006" key="5">
    <source>
        <dbReference type="Google" id="ProtNLM"/>
    </source>
</evidence>
<dbReference type="OrthoDB" id="10267127at2759"/>
<dbReference type="Pfam" id="PF08757">
    <property type="entry name" value="CotH"/>
    <property type="match status" value="1"/>
</dbReference>
<organism evidence="3 4">
    <name type="scientific">Anaeromyces robustus</name>
    <dbReference type="NCBI Taxonomy" id="1754192"/>
    <lineage>
        <taxon>Eukaryota</taxon>
        <taxon>Fungi</taxon>
        <taxon>Fungi incertae sedis</taxon>
        <taxon>Chytridiomycota</taxon>
        <taxon>Chytridiomycota incertae sedis</taxon>
        <taxon>Neocallimastigomycetes</taxon>
        <taxon>Neocallimastigales</taxon>
        <taxon>Neocallimastigaceae</taxon>
        <taxon>Anaeromyces</taxon>
    </lineage>
</organism>
<dbReference type="AlphaFoldDB" id="A0A1Y1X3S9"/>
<reference evidence="3 4" key="2">
    <citation type="submission" date="2016-08" db="EMBL/GenBank/DDBJ databases">
        <title>Pervasive Adenine N6-methylation of Active Genes in Fungi.</title>
        <authorList>
            <consortium name="DOE Joint Genome Institute"/>
            <person name="Mondo S.J."/>
            <person name="Dannebaum R.O."/>
            <person name="Kuo R.C."/>
            <person name="Labutti K."/>
            <person name="Haridas S."/>
            <person name="Kuo A."/>
            <person name="Salamov A."/>
            <person name="Ahrendt S.R."/>
            <person name="Lipzen A."/>
            <person name="Sullivan W."/>
            <person name="Andreopoulos W.B."/>
            <person name="Clum A."/>
            <person name="Lindquist E."/>
            <person name="Daum C."/>
            <person name="Ramamoorthy G.K."/>
            <person name="Gryganskyi A."/>
            <person name="Culley D."/>
            <person name="Magnuson J.K."/>
            <person name="James T.Y."/>
            <person name="O'Malley M.A."/>
            <person name="Stajich J.E."/>
            <person name="Spatafora J.W."/>
            <person name="Visel A."/>
            <person name="Grigoriev I.V."/>
        </authorList>
    </citation>
    <scope>NUCLEOTIDE SEQUENCE [LARGE SCALE GENOMIC DNA]</scope>
    <source>
        <strain evidence="3 4">S4</strain>
    </source>
</reference>
<dbReference type="Proteomes" id="UP000193944">
    <property type="component" value="Unassembled WGS sequence"/>
</dbReference>
<dbReference type="PANTHER" id="PTHR40050">
    <property type="entry name" value="INNER SPORE COAT PROTEIN H"/>
    <property type="match status" value="1"/>
</dbReference>